<reference evidence="1 2" key="1">
    <citation type="journal article" date="2021" name="ISME J.">
        <title>Genomic evolution of the class Acidithiobacillia: deep-branching Proteobacteria living in extreme acidic conditions.</title>
        <authorList>
            <person name="Moya-Beltran A."/>
            <person name="Beard S."/>
            <person name="Rojas-Villalobos C."/>
            <person name="Issotta F."/>
            <person name="Gallardo Y."/>
            <person name="Ulloa R."/>
            <person name="Giaveno A."/>
            <person name="Degli Esposti M."/>
            <person name="Johnson D.B."/>
            <person name="Quatrini R."/>
        </authorList>
    </citation>
    <scope>NUCLEOTIDE SEQUENCE [LARGE SCALE GENOMIC DNA]</scope>
    <source>
        <strain evidence="1 2">ATCC 19703</strain>
    </source>
</reference>
<dbReference type="RefSeq" id="WP_215863848.1">
    <property type="nucleotide sequence ID" value="NZ_JABELD010000063.1"/>
</dbReference>
<dbReference type="Gene3D" id="1.25.40.10">
    <property type="entry name" value="Tetratricopeptide repeat domain"/>
    <property type="match status" value="1"/>
</dbReference>
<dbReference type="SUPFAM" id="SSF81901">
    <property type="entry name" value="HCP-like"/>
    <property type="match status" value="1"/>
</dbReference>
<dbReference type="SMART" id="SM00671">
    <property type="entry name" value="SEL1"/>
    <property type="match status" value="1"/>
</dbReference>
<dbReference type="EMBL" id="JABELD010000063">
    <property type="protein sequence ID" value="MBU2738893.1"/>
    <property type="molecule type" value="Genomic_DNA"/>
</dbReference>
<dbReference type="InterPro" id="IPR006597">
    <property type="entry name" value="Sel1-like"/>
</dbReference>
<comment type="caution">
    <text evidence="1">The sequence shown here is derived from an EMBL/GenBank/DDBJ whole genome shotgun (WGS) entry which is preliminary data.</text>
</comment>
<dbReference type="Proteomes" id="UP001197028">
    <property type="component" value="Unassembled WGS sequence"/>
</dbReference>
<name>A0ABS5ZQE5_9PROT</name>
<dbReference type="PANTHER" id="PTHR43628">
    <property type="entry name" value="ACTIVATOR OF C KINASE PROTEIN 1-RELATED"/>
    <property type="match status" value="1"/>
</dbReference>
<dbReference type="InterPro" id="IPR052945">
    <property type="entry name" value="Mitotic_Regulator"/>
</dbReference>
<evidence type="ECO:0000313" key="1">
    <source>
        <dbReference type="EMBL" id="MBU2738893.1"/>
    </source>
</evidence>
<accession>A0ABS5ZQE5</accession>
<proteinExistence type="predicted"/>
<dbReference type="InterPro" id="IPR011990">
    <property type="entry name" value="TPR-like_helical_dom_sf"/>
</dbReference>
<sequence length="170" mass="19040">MYYRLIMKGVLICYVVLFMSITTYAFSETPGSLGKSNIVRKPESTHHDSLSDLHTRIFDNRKKIIALLNKGAYNQTIPMLINAVKSDRDSWAADTLGNLYLAGLGVKQNQELAFNWFSIAAKLGSIPAQRQLVNAYMNGNGVNQNPSESAYFFRKYLAPLQWAGAYCGVF</sequence>
<gene>
    <name evidence="1" type="ORF">HJG40_08880</name>
</gene>
<organism evidence="1 2">
    <name type="scientific">Acidithiobacillus concretivorus</name>
    <dbReference type="NCBI Taxonomy" id="3063952"/>
    <lineage>
        <taxon>Bacteria</taxon>
        <taxon>Pseudomonadati</taxon>
        <taxon>Pseudomonadota</taxon>
        <taxon>Acidithiobacillia</taxon>
        <taxon>Acidithiobacillales</taxon>
        <taxon>Acidithiobacillaceae</taxon>
        <taxon>Acidithiobacillus</taxon>
    </lineage>
</organism>
<evidence type="ECO:0000313" key="2">
    <source>
        <dbReference type="Proteomes" id="UP001197028"/>
    </source>
</evidence>
<dbReference type="Pfam" id="PF08238">
    <property type="entry name" value="Sel1"/>
    <property type="match status" value="2"/>
</dbReference>
<dbReference type="PANTHER" id="PTHR43628:SF1">
    <property type="entry name" value="CHITIN SYNTHASE REGULATORY FACTOR 2-RELATED"/>
    <property type="match status" value="1"/>
</dbReference>
<protein>
    <submittedName>
        <fullName evidence="1">Sel1 repeat family protein</fullName>
    </submittedName>
</protein>
<keyword evidence="2" id="KW-1185">Reference proteome</keyword>